<reference evidence="3" key="1">
    <citation type="submission" date="2023-02" db="EMBL/GenBank/DDBJ databases">
        <title>Gut commensal Christensenella minuta modulates host metabolism via a new class of secondary bile acids.</title>
        <authorList>
            <person name="Liu C."/>
        </authorList>
    </citation>
    <scope>NUCLEOTIDE SEQUENCE</scope>
    <source>
        <strain evidence="3">CA70</strain>
    </source>
</reference>
<protein>
    <submittedName>
        <fullName evidence="3">SDR family oxidoreductase</fullName>
    </submittedName>
</protein>
<dbReference type="PANTHER" id="PTHR24321">
    <property type="entry name" value="DEHYDROGENASES, SHORT CHAIN"/>
    <property type="match status" value="1"/>
</dbReference>
<name>A0AAU8A8F3_9FIRM</name>
<dbReference type="AlphaFoldDB" id="A0AAU8A8F3"/>
<proteinExistence type="inferred from homology"/>
<dbReference type="RefSeq" id="WP_353423444.1">
    <property type="nucleotide sequence ID" value="NZ_CP117826.1"/>
</dbReference>
<accession>A0AAU8A8F3</accession>
<dbReference type="InterPro" id="IPR036291">
    <property type="entry name" value="NAD(P)-bd_dom_sf"/>
</dbReference>
<dbReference type="PRINTS" id="PR00081">
    <property type="entry name" value="GDHRDH"/>
</dbReference>
<evidence type="ECO:0000256" key="1">
    <source>
        <dbReference type="ARBA" id="ARBA00006484"/>
    </source>
</evidence>
<dbReference type="Gene3D" id="3.40.50.720">
    <property type="entry name" value="NAD(P)-binding Rossmann-like Domain"/>
    <property type="match status" value="1"/>
</dbReference>
<gene>
    <name evidence="3" type="ORF">PUP29_11995</name>
</gene>
<dbReference type="InterPro" id="IPR002347">
    <property type="entry name" value="SDR_fam"/>
</dbReference>
<comment type="similarity">
    <text evidence="1">Belongs to the short-chain dehydrogenases/reductases (SDR) family.</text>
</comment>
<dbReference type="Pfam" id="PF13561">
    <property type="entry name" value="adh_short_C2"/>
    <property type="match status" value="1"/>
</dbReference>
<dbReference type="EMBL" id="CP117826">
    <property type="protein sequence ID" value="XCC62236.1"/>
    <property type="molecule type" value="Genomic_DNA"/>
</dbReference>
<dbReference type="SUPFAM" id="SSF51735">
    <property type="entry name" value="NAD(P)-binding Rossmann-fold domains"/>
    <property type="match status" value="1"/>
</dbReference>
<evidence type="ECO:0000256" key="2">
    <source>
        <dbReference type="ARBA" id="ARBA00023002"/>
    </source>
</evidence>
<keyword evidence="2" id="KW-0560">Oxidoreductase</keyword>
<dbReference type="PANTHER" id="PTHR24321:SF8">
    <property type="entry name" value="ESTRADIOL 17-BETA-DEHYDROGENASE 8-RELATED"/>
    <property type="match status" value="1"/>
</dbReference>
<sequence length="280" mass="30786">MKDYFGYAGKICVVTGAASGMGRAACEMLLELGAKVYAMDVAEITLPVERSIQTNIADRESIDQAFAQIPDVIDCFFGIAGVSGVKTDFKTTCMINFIGHKYMTEQYVLPRMKKGGAIAFMGSRGGKGWRTTIEEYRAIVEAADWEASVACLDEAAAKAEQKGYGDMAGLKGYYFSKRMMNFYVKYMTQRLALQGIRINIICPGATQTQLTAEWESVMSHDQMKGKSKLRFAQPEEMAMPIVFMNSNMASYISGIDLAVDFGQKGSEDYATPLLPADPIL</sequence>
<organism evidence="3">
    <name type="scientific">Christensenella massiliensis</name>
    <dbReference type="NCBI Taxonomy" id="1805714"/>
    <lineage>
        <taxon>Bacteria</taxon>
        <taxon>Bacillati</taxon>
        <taxon>Bacillota</taxon>
        <taxon>Clostridia</taxon>
        <taxon>Christensenellales</taxon>
        <taxon>Christensenellaceae</taxon>
        <taxon>Christensenella</taxon>
    </lineage>
</organism>
<evidence type="ECO:0000313" key="3">
    <source>
        <dbReference type="EMBL" id="XCC62236.1"/>
    </source>
</evidence>
<dbReference type="GO" id="GO:0016491">
    <property type="term" value="F:oxidoreductase activity"/>
    <property type="evidence" value="ECO:0007669"/>
    <property type="project" value="UniProtKB-KW"/>
</dbReference>
<dbReference type="Pfam" id="PF00106">
    <property type="entry name" value="adh_short"/>
    <property type="match status" value="1"/>
</dbReference>